<dbReference type="InterPro" id="IPR029016">
    <property type="entry name" value="GAF-like_dom_sf"/>
</dbReference>
<evidence type="ECO:0000313" key="8">
    <source>
        <dbReference type="Proteomes" id="UP000247696"/>
    </source>
</evidence>
<dbReference type="InterPro" id="IPR014757">
    <property type="entry name" value="Tscrpt_reg_IclR_C"/>
</dbReference>
<dbReference type="InterPro" id="IPR050707">
    <property type="entry name" value="HTH_MetabolicPath_Reg"/>
</dbReference>
<evidence type="ECO:0000256" key="2">
    <source>
        <dbReference type="ARBA" id="ARBA00023125"/>
    </source>
</evidence>
<evidence type="ECO:0000259" key="5">
    <source>
        <dbReference type="PROSITE" id="PS51077"/>
    </source>
</evidence>
<dbReference type="SUPFAM" id="SSF46785">
    <property type="entry name" value="Winged helix' DNA-binding domain"/>
    <property type="match status" value="1"/>
</dbReference>
<dbReference type="SMART" id="SM00346">
    <property type="entry name" value="HTH_ICLR"/>
    <property type="match status" value="1"/>
</dbReference>
<dbReference type="InterPro" id="IPR011991">
    <property type="entry name" value="ArsR-like_HTH"/>
</dbReference>
<dbReference type="GO" id="GO:0045892">
    <property type="term" value="P:negative regulation of DNA-templated transcription"/>
    <property type="evidence" value="ECO:0007669"/>
    <property type="project" value="TreeGrafter"/>
</dbReference>
<dbReference type="InterPro" id="IPR036388">
    <property type="entry name" value="WH-like_DNA-bd_sf"/>
</dbReference>
<dbReference type="STRING" id="1737425.GCA_900049755_01103"/>
<keyword evidence="2" id="KW-0238">DNA-binding</keyword>
<dbReference type="CDD" id="cd00090">
    <property type="entry name" value="HTH_ARSR"/>
    <property type="match status" value="1"/>
</dbReference>
<feature type="compositionally biased region" description="Polar residues" evidence="4">
    <location>
        <begin position="11"/>
        <end position="26"/>
    </location>
</feature>
<dbReference type="Proteomes" id="UP000247696">
    <property type="component" value="Chromosome"/>
</dbReference>
<feature type="domain" description="IclR-ED" evidence="6">
    <location>
        <begin position="99"/>
        <end position="282"/>
    </location>
</feature>
<accession>A0A2Z3YR63</accession>
<proteinExistence type="predicted"/>
<gene>
    <name evidence="7" type="primary">kipR</name>
    <name evidence="7" type="ORF">Csp1_26120</name>
</gene>
<reference evidence="8" key="1">
    <citation type="submission" date="2017-11" db="EMBL/GenBank/DDBJ databases">
        <title>Otitis media/interna in a cat caused by the recently described species Corynebacterium provencense.</title>
        <authorList>
            <person name="Kittl S."/>
            <person name="Brodard I."/>
            <person name="Rychener L."/>
            <person name="Jores J."/>
            <person name="Roosje P."/>
            <person name="Gobeli Brawand S."/>
        </authorList>
    </citation>
    <scope>NUCLEOTIDE SEQUENCE [LARGE SCALE GENOMIC DNA]</scope>
    <source>
        <strain evidence="8">17KM38</strain>
    </source>
</reference>
<keyword evidence="3" id="KW-0804">Transcription</keyword>
<dbReference type="PROSITE" id="PS51077">
    <property type="entry name" value="HTH_ICLR"/>
    <property type="match status" value="1"/>
</dbReference>
<feature type="region of interest" description="Disordered" evidence="4">
    <location>
        <begin position="1"/>
        <end position="34"/>
    </location>
</feature>
<dbReference type="InterPro" id="IPR036390">
    <property type="entry name" value="WH_DNA-bd_sf"/>
</dbReference>
<feature type="domain" description="HTH iclR-type" evidence="5">
    <location>
        <begin position="35"/>
        <end position="98"/>
    </location>
</feature>
<dbReference type="PANTHER" id="PTHR30136">
    <property type="entry name" value="HELIX-TURN-HELIX TRANSCRIPTIONAL REGULATOR, ICLR FAMILY"/>
    <property type="match status" value="1"/>
</dbReference>
<dbReference type="EMBL" id="CP024988">
    <property type="protein sequence ID" value="AWT27356.1"/>
    <property type="molecule type" value="Genomic_DNA"/>
</dbReference>
<keyword evidence="8" id="KW-1185">Reference proteome</keyword>
<dbReference type="Gene3D" id="3.30.450.40">
    <property type="match status" value="1"/>
</dbReference>
<dbReference type="KEGG" id="cpre:Csp1_26120"/>
<evidence type="ECO:0000313" key="7">
    <source>
        <dbReference type="EMBL" id="AWT27356.1"/>
    </source>
</evidence>
<dbReference type="InterPro" id="IPR005471">
    <property type="entry name" value="Tscrpt_reg_IclR_N"/>
</dbReference>
<dbReference type="Pfam" id="PF01614">
    <property type="entry name" value="IclR_C"/>
    <property type="match status" value="1"/>
</dbReference>
<dbReference type="Gene3D" id="1.10.10.10">
    <property type="entry name" value="Winged helix-like DNA-binding domain superfamily/Winged helix DNA-binding domain"/>
    <property type="match status" value="1"/>
</dbReference>
<evidence type="ECO:0000256" key="1">
    <source>
        <dbReference type="ARBA" id="ARBA00023015"/>
    </source>
</evidence>
<dbReference type="GO" id="GO:0003677">
    <property type="term" value="F:DNA binding"/>
    <property type="evidence" value="ECO:0007669"/>
    <property type="project" value="UniProtKB-KW"/>
</dbReference>
<sequence>MVENVWGSVRNVDTSQSGKATRTSLSGRPDRPGGTQVVARVAGILRIVSQMMPEGAATGEIAARAGLTRPTAHRLLSSLTTEGLIDRDPGSGRWMLGPEIFLMGTVAADRYDVSRLAGEHVSALARETGESAFFSARRGDETVCLLREDGSFPVRSFVLHEGRRFPLGVASAGLAILAFMPDAAVDRYLDQAELHRDYGESHSPGQIRERIAETRRSGYAVNPGLIVEGSWGMGAAVFASGGQPSWALSLTGIEHRFAAGRRRHLGALLLDHAHQLSQRLSQS</sequence>
<dbReference type="SUPFAM" id="SSF55781">
    <property type="entry name" value="GAF domain-like"/>
    <property type="match status" value="1"/>
</dbReference>
<dbReference type="AlphaFoldDB" id="A0A2Z3YR63"/>
<organism evidence="7 8">
    <name type="scientific">Corynebacterium provencense</name>
    <dbReference type="NCBI Taxonomy" id="1737425"/>
    <lineage>
        <taxon>Bacteria</taxon>
        <taxon>Bacillati</taxon>
        <taxon>Actinomycetota</taxon>
        <taxon>Actinomycetes</taxon>
        <taxon>Mycobacteriales</taxon>
        <taxon>Corynebacteriaceae</taxon>
        <taxon>Corynebacterium</taxon>
    </lineage>
</organism>
<dbReference type="OrthoDB" id="9807558at2"/>
<dbReference type="GO" id="GO:0003700">
    <property type="term" value="F:DNA-binding transcription factor activity"/>
    <property type="evidence" value="ECO:0007669"/>
    <property type="project" value="TreeGrafter"/>
</dbReference>
<dbReference type="PROSITE" id="PS51078">
    <property type="entry name" value="ICLR_ED"/>
    <property type="match status" value="1"/>
</dbReference>
<evidence type="ECO:0000256" key="4">
    <source>
        <dbReference type="SAM" id="MobiDB-lite"/>
    </source>
</evidence>
<protein>
    <submittedName>
        <fullName evidence="7">HTH-type transcriptional regulator KipR</fullName>
    </submittedName>
</protein>
<evidence type="ECO:0000259" key="6">
    <source>
        <dbReference type="PROSITE" id="PS51078"/>
    </source>
</evidence>
<dbReference type="PANTHER" id="PTHR30136:SF39">
    <property type="entry name" value="TRANSCRIPTIONAL REGULATORY PROTEIN"/>
    <property type="match status" value="1"/>
</dbReference>
<keyword evidence="1" id="KW-0805">Transcription regulation</keyword>
<dbReference type="Pfam" id="PF09339">
    <property type="entry name" value="HTH_IclR"/>
    <property type="match status" value="1"/>
</dbReference>
<evidence type="ECO:0000256" key="3">
    <source>
        <dbReference type="ARBA" id="ARBA00023163"/>
    </source>
</evidence>
<name>A0A2Z3YR63_9CORY</name>